<comment type="caution">
    <text evidence="2">The sequence shown here is derived from an EMBL/GenBank/DDBJ whole genome shotgun (WGS) entry which is preliminary data.</text>
</comment>
<evidence type="ECO:0000256" key="1">
    <source>
        <dbReference type="SAM" id="MobiDB-lite"/>
    </source>
</evidence>
<dbReference type="EMBL" id="JAPNTZ010000008">
    <property type="protein sequence ID" value="MCY1140862.1"/>
    <property type="molecule type" value="Genomic_DNA"/>
</dbReference>
<keyword evidence="3" id="KW-1185">Reference proteome</keyword>
<accession>A0ABT4B490</accession>
<gene>
    <name evidence="2" type="ORF">OWR29_22925</name>
</gene>
<name>A0ABT4B490_9ACTN</name>
<sequence>MTTTTKDEITVSSGTVAPVAPPDDVREKAGTTGEDLLSRFRASMESRLDRRQAALRGGGAELGEPTVGPYVAFDLYAFTPIQFGGPPPYQPSKIIAGGEWAVIYAVMFVNPTIDIVNGFAVPPTVQLSGRRWRVSMDQINLTNVTDGPDDFRQDRFSSPAPPFTLLEFWFQAAYPGRKPALFEANLSADILNFGQPYAAFASTIVDADTGRVQENIPLRYLVYPK</sequence>
<dbReference type="RefSeq" id="WP_267565200.1">
    <property type="nucleotide sequence ID" value="NZ_JAPNTZ010000008.1"/>
</dbReference>
<evidence type="ECO:0000313" key="3">
    <source>
        <dbReference type="Proteomes" id="UP001151002"/>
    </source>
</evidence>
<evidence type="ECO:0000313" key="2">
    <source>
        <dbReference type="EMBL" id="MCY1140862.1"/>
    </source>
</evidence>
<dbReference type="Proteomes" id="UP001151002">
    <property type="component" value="Unassembled WGS sequence"/>
</dbReference>
<organism evidence="2 3">
    <name type="scientific">Paractinoplanes pyxinae</name>
    <dbReference type="NCBI Taxonomy" id="2997416"/>
    <lineage>
        <taxon>Bacteria</taxon>
        <taxon>Bacillati</taxon>
        <taxon>Actinomycetota</taxon>
        <taxon>Actinomycetes</taxon>
        <taxon>Micromonosporales</taxon>
        <taxon>Micromonosporaceae</taxon>
        <taxon>Paractinoplanes</taxon>
    </lineage>
</organism>
<reference evidence="2" key="1">
    <citation type="submission" date="2022-11" db="EMBL/GenBank/DDBJ databases">
        <authorList>
            <person name="Somphong A."/>
            <person name="Phongsopitanun W."/>
        </authorList>
    </citation>
    <scope>NUCLEOTIDE SEQUENCE</scope>
    <source>
        <strain evidence="2">Pm04-4</strain>
    </source>
</reference>
<feature type="region of interest" description="Disordered" evidence="1">
    <location>
        <begin position="1"/>
        <end position="33"/>
    </location>
</feature>
<protein>
    <submittedName>
        <fullName evidence="2">Uncharacterized protein</fullName>
    </submittedName>
</protein>
<proteinExistence type="predicted"/>